<dbReference type="PANTHER" id="PTHR33164">
    <property type="entry name" value="TRANSCRIPTIONAL REGULATOR, MARR FAMILY"/>
    <property type="match status" value="1"/>
</dbReference>
<dbReference type="CDD" id="cd00090">
    <property type="entry name" value="HTH_ARSR"/>
    <property type="match status" value="1"/>
</dbReference>
<evidence type="ECO:0000313" key="3">
    <source>
        <dbReference type="EMBL" id="MTH66946.1"/>
    </source>
</evidence>
<evidence type="ECO:0000256" key="1">
    <source>
        <dbReference type="SAM" id="MobiDB-lite"/>
    </source>
</evidence>
<feature type="region of interest" description="Disordered" evidence="1">
    <location>
        <begin position="32"/>
        <end position="76"/>
    </location>
</feature>
<accession>A0A6I3M6J6</accession>
<keyword evidence="4" id="KW-1185">Reference proteome</keyword>
<reference evidence="3 4" key="1">
    <citation type="submission" date="2019-11" db="EMBL/GenBank/DDBJ databases">
        <title>Agromyces kandeliae sp. nov., isolated from mangrove soil.</title>
        <authorList>
            <person name="Wang R."/>
        </authorList>
    </citation>
    <scope>NUCLEOTIDE SEQUENCE [LARGE SCALE GENOMIC DNA]</scope>
    <source>
        <strain evidence="3 4">JCM 11433</strain>
    </source>
</reference>
<dbReference type="OrthoDB" id="7774677at2"/>
<dbReference type="PRINTS" id="PR00598">
    <property type="entry name" value="HTHMARR"/>
</dbReference>
<dbReference type="PANTHER" id="PTHR33164:SF57">
    <property type="entry name" value="MARR-FAMILY TRANSCRIPTIONAL REGULATOR"/>
    <property type="match status" value="1"/>
</dbReference>
<feature type="compositionally biased region" description="Gly residues" evidence="1">
    <location>
        <begin position="52"/>
        <end position="75"/>
    </location>
</feature>
<dbReference type="InterPro" id="IPR036388">
    <property type="entry name" value="WH-like_DNA-bd_sf"/>
</dbReference>
<evidence type="ECO:0000259" key="2">
    <source>
        <dbReference type="PROSITE" id="PS50995"/>
    </source>
</evidence>
<dbReference type="Gene3D" id="1.10.10.10">
    <property type="entry name" value="Winged helix-like DNA-binding domain superfamily/Winged helix DNA-binding domain"/>
    <property type="match status" value="1"/>
</dbReference>
<dbReference type="AlphaFoldDB" id="A0A6I3M6J6"/>
<dbReference type="GO" id="GO:0003700">
    <property type="term" value="F:DNA-binding transcription factor activity"/>
    <property type="evidence" value="ECO:0007669"/>
    <property type="project" value="InterPro"/>
</dbReference>
<dbReference type="InterPro" id="IPR000835">
    <property type="entry name" value="HTH_MarR-typ"/>
</dbReference>
<dbReference type="EMBL" id="WMLB01000003">
    <property type="protein sequence ID" value="MTH66946.1"/>
    <property type="molecule type" value="Genomic_DNA"/>
</dbReference>
<dbReference type="InterPro" id="IPR011991">
    <property type="entry name" value="ArsR-like_HTH"/>
</dbReference>
<dbReference type="PROSITE" id="PS50995">
    <property type="entry name" value="HTH_MARR_2"/>
    <property type="match status" value="1"/>
</dbReference>
<name>A0A6I3M6J6_9MICO</name>
<gene>
    <name evidence="3" type="ORF">GJ743_01000</name>
</gene>
<feature type="domain" description="HTH marR-type" evidence="2">
    <location>
        <begin position="19"/>
        <end position="188"/>
    </location>
</feature>
<dbReference type="Pfam" id="PF12802">
    <property type="entry name" value="MarR_2"/>
    <property type="match status" value="1"/>
</dbReference>
<organism evidence="3 4">
    <name type="scientific">Agromyces bracchium</name>
    <dbReference type="NCBI Taxonomy" id="88376"/>
    <lineage>
        <taxon>Bacteria</taxon>
        <taxon>Bacillati</taxon>
        <taxon>Actinomycetota</taxon>
        <taxon>Actinomycetes</taxon>
        <taxon>Micrococcales</taxon>
        <taxon>Microbacteriaceae</taxon>
        <taxon>Agromyces</taxon>
    </lineage>
</organism>
<evidence type="ECO:0000313" key="4">
    <source>
        <dbReference type="Proteomes" id="UP000433071"/>
    </source>
</evidence>
<dbReference type="Proteomes" id="UP000433071">
    <property type="component" value="Unassembled WGS sequence"/>
</dbReference>
<sequence length="198" mass="21157">MYSWGVDEQHPAGQGGDPVERIEAALASLRRGGRPQWGAPHGEAGEHHRHGPFGGPHGGPFGGPFGRGGPGGGRGPWEFRVGPVARARLLAMLDAADRPMSVTELAGAVGVDQPRASRLVQAVVEEGLAVREADPDDARRTRIRITDDGRAAVHAATSSRRRAIEAALDGFSDEDRERFAELLGRFADGLRRAHPPHR</sequence>
<dbReference type="InterPro" id="IPR039422">
    <property type="entry name" value="MarR/SlyA-like"/>
</dbReference>
<dbReference type="InterPro" id="IPR036390">
    <property type="entry name" value="WH_DNA-bd_sf"/>
</dbReference>
<dbReference type="SUPFAM" id="SSF46785">
    <property type="entry name" value="Winged helix' DNA-binding domain"/>
    <property type="match status" value="1"/>
</dbReference>
<comment type="caution">
    <text evidence="3">The sequence shown here is derived from an EMBL/GenBank/DDBJ whole genome shotgun (WGS) entry which is preliminary data.</text>
</comment>
<dbReference type="GO" id="GO:0006950">
    <property type="term" value="P:response to stress"/>
    <property type="evidence" value="ECO:0007669"/>
    <property type="project" value="TreeGrafter"/>
</dbReference>
<proteinExistence type="predicted"/>
<dbReference type="SMART" id="SM00347">
    <property type="entry name" value="HTH_MARR"/>
    <property type="match status" value="1"/>
</dbReference>
<protein>
    <submittedName>
        <fullName evidence="3">MarR family transcriptional regulator</fullName>
    </submittedName>
</protein>